<proteinExistence type="inferred from homology"/>
<evidence type="ECO:0000256" key="3">
    <source>
        <dbReference type="ARBA" id="ARBA00022741"/>
    </source>
</evidence>
<dbReference type="OMA" id="AKPCVMD"/>
<dbReference type="AlphaFoldDB" id="B4LTN7"/>
<evidence type="ECO:0000256" key="1">
    <source>
        <dbReference type="ARBA" id="ARBA00007374"/>
    </source>
</evidence>
<comment type="catalytic activity">
    <reaction evidence="6">
        <text>1D-myo-inositol 1,4,5-trisphosphate + 2 ATP = 1D-myo-inositol 1,3,4,5,6-pentakisphosphate + 2 ADP + 2 H(+)</text>
        <dbReference type="Rhea" id="RHEA:32359"/>
        <dbReference type="ChEBI" id="CHEBI:15378"/>
        <dbReference type="ChEBI" id="CHEBI:30616"/>
        <dbReference type="ChEBI" id="CHEBI:57733"/>
        <dbReference type="ChEBI" id="CHEBI:203600"/>
        <dbReference type="ChEBI" id="CHEBI:456216"/>
        <dbReference type="EC" id="2.7.1.151"/>
    </reaction>
</comment>
<evidence type="ECO:0000256" key="6">
    <source>
        <dbReference type="ARBA" id="ARBA00036164"/>
    </source>
</evidence>
<evidence type="ECO:0000256" key="7">
    <source>
        <dbReference type="ARBA" id="ARBA00036525"/>
    </source>
</evidence>
<dbReference type="GO" id="GO:0005524">
    <property type="term" value="F:ATP binding"/>
    <property type="evidence" value="ECO:0007669"/>
    <property type="project" value="UniProtKB-KW"/>
</dbReference>
<keyword evidence="2 8" id="KW-0808">Transferase</keyword>
<dbReference type="FunCoup" id="B4LTN7">
    <property type="interactions" value="1206"/>
</dbReference>
<dbReference type="InterPro" id="IPR005522">
    <property type="entry name" value="IPK"/>
</dbReference>
<dbReference type="PANTHER" id="PTHR12400">
    <property type="entry name" value="INOSITOL POLYPHOSPHATE KINASE"/>
    <property type="match status" value="1"/>
</dbReference>
<evidence type="ECO:0000256" key="2">
    <source>
        <dbReference type="ARBA" id="ARBA00022679"/>
    </source>
</evidence>
<evidence type="ECO:0000256" key="5">
    <source>
        <dbReference type="ARBA" id="ARBA00022840"/>
    </source>
</evidence>
<dbReference type="InterPro" id="IPR038286">
    <property type="entry name" value="IPK_sf"/>
</dbReference>
<keyword evidence="4 8" id="KW-0418">Kinase</keyword>
<dbReference type="PANTHER" id="PTHR12400:SF51">
    <property type="entry name" value="INOSITOL POLYPHOSPHATE MULTIKINASE"/>
    <property type="match status" value="1"/>
</dbReference>
<accession>B4LTN7</accession>
<dbReference type="EMBL" id="CH940649">
    <property type="protein sequence ID" value="EDW65010.1"/>
    <property type="molecule type" value="Genomic_DNA"/>
</dbReference>
<dbReference type="GO" id="GO:0047326">
    <property type="term" value="F:inositol-1,3,4,6-tetrakisphosphate 5-kinase activity"/>
    <property type="evidence" value="ECO:0007669"/>
    <property type="project" value="RHEA"/>
</dbReference>
<evidence type="ECO:0000256" key="4">
    <source>
        <dbReference type="ARBA" id="ARBA00022777"/>
    </source>
</evidence>
<comment type="catalytic activity">
    <reaction evidence="7">
        <text>1D-myo-inositol 1,3,4,6-tetrakisphosphate + ATP = 1D-myo-inositol 1,3,4,5,6-pentakisphosphate + ADP + H(+)</text>
        <dbReference type="Rhea" id="RHEA:12717"/>
        <dbReference type="ChEBI" id="CHEBI:15378"/>
        <dbReference type="ChEBI" id="CHEBI:30616"/>
        <dbReference type="ChEBI" id="CHEBI:57660"/>
        <dbReference type="ChEBI" id="CHEBI:57733"/>
        <dbReference type="ChEBI" id="CHEBI:456216"/>
        <dbReference type="EC" id="2.7.1.140"/>
    </reaction>
</comment>
<dbReference type="SUPFAM" id="SSF56104">
    <property type="entry name" value="SAICAR synthase-like"/>
    <property type="match status" value="1"/>
</dbReference>
<protein>
    <recommendedName>
        <fullName evidence="8">Kinase</fullName>
        <ecNumber evidence="8">2.7.-.-</ecNumber>
    </recommendedName>
</protein>
<dbReference type="OrthoDB" id="5958943at2759"/>
<keyword evidence="5" id="KW-0067">ATP-binding</keyword>
<evidence type="ECO:0000313" key="9">
    <source>
        <dbReference type="EMBL" id="EDW65010.1"/>
    </source>
</evidence>
<dbReference type="PhylomeDB" id="B4LTN7"/>
<dbReference type="HOGENOM" id="CLU_042569_1_2_1"/>
<name>B4LTN7_DROVI</name>
<dbReference type="Pfam" id="PF03770">
    <property type="entry name" value="IPK"/>
    <property type="match status" value="1"/>
</dbReference>
<keyword evidence="10" id="KW-1185">Reference proteome</keyword>
<dbReference type="GO" id="GO:0005737">
    <property type="term" value="C:cytoplasm"/>
    <property type="evidence" value="ECO:0007669"/>
    <property type="project" value="TreeGrafter"/>
</dbReference>
<dbReference type="Proteomes" id="UP000008792">
    <property type="component" value="Unassembled WGS sequence"/>
</dbReference>
<reference evidence="9 10" key="1">
    <citation type="journal article" date="2007" name="Nature">
        <title>Evolution of genes and genomes on the Drosophila phylogeny.</title>
        <authorList>
            <consortium name="Drosophila 12 Genomes Consortium"/>
            <person name="Clark A.G."/>
            <person name="Eisen M.B."/>
            <person name="Smith D.R."/>
            <person name="Bergman C.M."/>
            <person name="Oliver B."/>
            <person name="Markow T.A."/>
            <person name="Kaufman T.C."/>
            <person name="Kellis M."/>
            <person name="Gelbart W."/>
            <person name="Iyer V.N."/>
            <person name="Pollard D.A."/>
            <person name="Sackton T.B."/>
            <person name="Larracuente A.M."/>
            <person name="Singh N.D."/>
            <person name="Abad J.P."/>
            <person name="Abt D.N."/>
            <person name="Adryan B."/>
            <person name="Aguade M."/>
            <person name="Akashi H."/>
            <person name="Anderson W.W."/>
            <person name="Aquadro C.F."/>
            <person name="Ardell D.H."/>
            <person name="Arguello R."/>
            <person name="Artieri C.G."/>
            <person name="Barbash D.A."/>
            <person name="Barker D."/>
            <person name="Barsanti P."/>
            <person name="Batterham P."/>
            <person name="Batzoglou S."/>
            <person name="Begun D."/>
            <person name="Bhutkar A."/>
            <person name="Blanco E."/>
            <person name="Bosak S.A."/>
            <person name="Bradley R.K."/>
            <person name="Brand A.D."/>
            <person name="Brent M.R."/>
            <person name="Brooks A.N."/>
            <person name="Brown R.H."/>
            <person name="Butlin R.K."/>
            <person name="Caggese C."/>
            <person name="Calvi B.R."/>
            <person name="Bernardo de Carvalho A."/>
            <person name="Caspi A."/>
            <person name="Castrezana S."/>
            <person name="Celniker S.E."/>
            <person name="Chang J.L."/>
            <person name="Chapple C."/>
            <person name="Chatterji S."/>
            <person name="Chinwalla A."/>
            <person name="Civetta A."/>
            <person name="Clifton S.W."/>
            <person name="Comeron J.M."/>
            <person name="Costello J.C."/>
            <person name="Coyne J.A."/>
            <person name="Daub J."/>
            <person name="David R.G."/>
            <person name="Delcher A.L."/>
            <person name="Delehaunty K."/>
            <person name="Do C.B."/>
            <person name="Ebling H."/>
            <person name="Edwards K."/>
            <person name="Eickbush T."/>
            <person name="Evans J.D."/>
            <person name="Filipski A."/>
            <person name="Findeiss S."/>
            <person name="Freyhult E."/>
            <person name="Fulton L."/>
            <person name="Fulton R."/>
            <person name="Garcia A.C."/>
            <person name="Gardiner A."/>
            <person name="Garfield D.A."/>
            <person name="Garvin B.E."/>
            <person name="Gibson G."/>
            <person name="Gilbert D."/>
            <person name="Gnerre S."/>
            <person name="Godfrey J."/>
            <person name="Good R."/>
            <person name="Gotea V."/>
            <person name="Gravely B."/>
            <person name="Greenberg A.J."/>
            <person name="Griffiths-Jones S."/>
            <person name="Gross S."/>
            <person name="Guigo R."/>
            <person name="Gustafson E.A."/>
            <person name="Haerty W."/>
            <person name="Hahn M.W."/>
            <person name="Halligan D.L."/>
            <person name="Halpern A.L."/>
            <person name="Halter G.M."/>
            <person name="Han M.V."/>
            <person name="Heger A."/>
            <person name="Hillier L."/>
            <person name="Hinrichs A.S."/>
            <person name="Holmes I."/>
            <person name="Hoskins R.A."/>
            <person name="Hubisz M.J."/>
            <person name="Hultmark D."/>
            <person name="Huntley M.A."/>
            <person name="Jaffe D.B."/>
            <person name="Jagadeeshan S."/>
            <person name="Jeck W.R."/>
            <person name="Johnson J."/>
            <person name="Jones C.D."/>
            <person name="Jordan W.C."/>
            <person name="Karpen G.H."/>
            <person name="Kataoka E."/>
            <person name="Keightley P.D."/>
            <person name="Kheradpour P."/>
            <person name="Kirkness E.F."/>
            <person name="Koerich L.B."/>
            <person name="Kristiansen K."/>
            <person name="Kudrna D."/>
            <person name="Kulathinal R.J."/>
            <person name="Kumar S."/>
            <person name="Kwok R."/>
            <person name="Lander E."/>
            <person name="Langley C.H."/>
            <person name="Lapoint R."/>
            <person name="Lazzaro B.P."/>
            <person name="Lee S.J."/>
            <person name="Levesque L."/>
            <person name="Li R."/>
            <person name="Lin C.F."/>
            <person name="Lin M.F."/>
            <person name="Lindblad-Toh K."/>
            <person name="Llopart A."/>
            <person name="Long M."/>
            <person name="Low L."/>
            <person name="Lozovsky E."/>
            <person name="Lu J."/>
            <person name="Luo M."/>
            <person name="Machado C.A."/>
            <person name="Makalowski W."/>
            <person name="Marzo M."/>
            <person name="Matsuda M."/>
            <person name="Matzkin L."/>
            <person name="McAllister B."/>
            <person name="McBride C.S."/>
            <person name="McKernan B."/>
            <person name="McKernan K."/>
            <person name="Mendez-Lago M."/>
            <person name="Minx P."/>
            <person name="Mollenhauer M.U."/>
            <person name="Montooth K."/>
            <person name="Mount S.M."/>
            <person name="Mu X."/>
            <person name="Myers E."/>
            <person name="Negre B."/>
            <person name="Newfeld S."/>
            <person name="Nielsen R."/>
            <person name="Noor M.A."/>
            <person name="O'Grady P."/>
            <person name="Pachter L."/>
            <person name="Papaceit M."/>
            <person name="Parisi M.J."/>
            <person name="Parisi M."/>
            <person name="Parts L."/>
            <person name="Pedersen J.S."/>
            <person name="Pesole G."/>
            <person name="Phillippy A.M."/>
            <person name="Ponting C.P."/>
            <person name="Pop M."/>
            <person name="Porcelli D."/>
            <person name="Powell J.R."/>
            <person name="Prohaska S."/>
            <person name="Pruitt K."/>
            <person name="Puig M."/>
            <person name="Quesneville H."/>
            <person name="Ram K.R."/>
            <person name="Rand D."/>
            <person name="Rasmussen M.D."/>
            <person name="Reed L.K."/>
            <person name="Reenan R."/>
            <person name="Reily A."/>
            <person name="Remington K.A."/>
            <person name="Rieger T.T."/>
            <person name="Ritchie M.G."/>
            <person name="Robin C."/>
            <person name="Rogers Y.H."/>
            <person name="Rohde C."/>
            <person name="Rozas J."/>
            <person name="Rubenfield M.J."/>
            <person name="Ruiz A."/>
            <person name="Russo S."/>
            <person name="Salzberg S.L."/>
            <person name="Sanchez-Gracia A."/>
            <person name="Saranga D.J."/>
            <person name="Sato H."/>
            <person name="Schaeffer S.W."/>
            <person name="Schatz M.C."/>
            <person name="Schlenke T."/>
            <person name="Schwartz R."/>
            <person name="Segarra C."/>
            <person name="Singh R.S."/>
            <person name="Sirot L."/>
            <person name="Sirota M."/>
            <person name="Sisneros N.B."/>
            <person name="Smith C.D."/>
            <person name="Smith T.F."/>
            <person name="Spieth J."/>
            <person name="Stage D.E."/>
            <person name="Stark A."/>
            <person name="Stephan W."/>
            <person name="Strausberg R.L."/>
            <person name="Strempel S."/>
            <person name="Sturgill D."/>
            <person name="Sutton G."/>
            <person name="Sutton G.G."/>
            <person name="Tao W."/>
            <person name="Teichmann S."/>
            <person name="Tobari Y.N."/>
            <person name="Tomimura Y."/>
            <person name="Tsolas J.M."/>
            <person name="Valente V.L."/>
            <person name="Venter E."/>
            <person name="Venter J.C."/>
            <person name="Vicario S."/>
            <person name="Vieira F.G."/>
            <person name="Vilella A.J."/>
            <person name="Villasante A."/>
            <person name="Walenz B."/>
            <person name="Wang J."/>
            <person name="Wasserman M."/>
            <person name="Watts T."/>
            <person name="Wilson D."/>
            <person name="Wilson R.K."/>
            <person name="Wing R.A."/>
            <person name="Wolfner M.F."/>
            <person name="Wong A."/>
            <person name="Wong G.K."/>
            <person name="Wu C.I."/>
            <person name="Wu G."/>
            <person name="Yamamoto D."/>
            <person name="Yang H.P."/>
            <person name="Yang S.P."/>
            <person name="Yorke J.A."/>
            <person name="Yoshida K."/>
            <person name="Zdobnov E."/>
            <person name="Zhang P."/>
            <person name="Zhang Y."/>
            <person name="Zimin A.V."/>
            <person name="Baldwin J."/>
            <person name="Abdouelleil A."/>
            <person name="Abdulkadir J."/>
            <person name="Abebe A."/>
            <person name="Abera B."/>
            <person name="Abreu J."/>
            <person name="Acer S.C."/>
            <person name="Aftuck L."/>
            <person name="Alexander A."/>
            <person name="An P."/>
            <person name="Anderson E."/>
            <person name="Anderson S."/>
            <person name="Arachi H."/>
            <person name="Azer M."/>
            <person name="Bachantsang P."/>
            <person name="Barry A."/>
            <person name="Bayul T."/>
            <person name="Berlin A."/>
            <person name="Bessette D."/>
            <person name="Bloom T."/>
            <person name="Blye J."/>
            <person name="Boguslavskiy L."/>
            <person name="Bonnet C."/>
            <person name="Boukhgalter B."/>
            <person name="Bourzgui I."/>
            <person name="Brown A."/>
            <person name="Cahill P."/>
            <person name="Channer S."/>
            <person name="Cheshatsang Y."/>
            <person name="Chuda L."/>
            <person name="Citroen M."/>
            <person name="Collymore A."/>
            <person name="Cooke P."/>
            <person name="Costello M."/>
            <person name="D'Aco K."/>
            <person name="Daza R."/>
            <person name="De Haan G."/>
            <person name="DeGray S."/>
            <person name="DeMaso C."/>
            <person name="Dhargay N."/>
            <person name="Dooley K."/>
            <person name="Dooley E."/>
            <person name="Doricent M."/>
            <person name="Dorje P."/>
            <person name="Dorjee K."/>
            <person name="Dupes A."/>
            <person name="Elong R."/>
            <person name="Falk J."/>
            <person name="Farina A."/>
            <person name="Faro S."/>
            <person name="Ferguson D."/>
            <person name="Fisher S."/>
            <person name="Foley C.D."/>
            <person name="Franke A."/>
            <person name="Friedrich D."/>
            <person name="Gadbois L."/>
            <person name="Gearin G."/>
            <person name="Gearin C.R."/>
            <person name="Giannoukos G."/>
            <person name="Goode T."/>
            <person name="Graham J."/>
            <person name="Grandbois E."/>
            <person name="Grewal S."/>
            <person name="Gyaltsen K."/>
            <person name="Hafez N."/>
            <person name="Hagos B."/>
            <person name="Hall J."/>
            <person name="Henson C."/>
            <person name="Hollinger A."/>
            <person name="Honan T."/>
            <person name="Huard M.D."/>
            <person name="Hughes L."/>
            <person name="Hurhula B."/>
            <person name="Husby M.E."/>
            <person name="Kamat A."/>
            <person name="Kanga B."/>
            <person name="Kashin S."/>
            <person name="Khazanovich D."/>
            <person name="Kisner P."/>
            <person name="Lance K."/>
            <person name="Lara M."/>
            <person name="Lee W."/>
            <person name="Lennon N."/>
            <person name="Letendre F."/>
            <person name="LeVine R."/>
            <person name="Lipovsky A."/>
            <person name="Liu X."/>
            <person name="Liu J."/>
            <person name="Liu S."/>
            <person name="Lokyitsang T."/>
            <person name="Lokyitsang Y."/>
            <person name="Lubonja R."/>
            <person name="Lui A."/>
            <person name="MacDonald P."/>
            <person name="Magnisalis V."/>
            <person name="Maru K."/>
            <person name="Matthews C."/>
            <person name="McCusker W."/>
            <person name="McDonough S."/>
            <person name="Mehta T."/>
            <person name="Meldrim J."/>
            <person name="Meneus L."/>
            <person name="Mihai O."/>
            <person name="Mihalev A."/>
            <person name="Mihova T."/>
            <person name="Mittelman R."/>
            <person name="Mlenga V."/>
            <person name="Montmayeur A."/>
            <person name="Mulrain L."/>
            <person name="Navidi A."/>
            <person name="Naylor J."/>
            <person name="Negash T."/>
            <person name="Nguyen T."/>
            <person name="Nguyen N."/>
            <person name="Nicol R."/>
            <person name="Norbu C."/>
            <person name="Norbu N."/>
            <person name="Novod N."/>
            <person name="O'Neill B."/>
            <person name="Osman S."/>
            <person name="Markiewicz E."/>
            <person name="Oyono O.L."/>
            <person name="Patti C."/>
            <person name="Phunkhang P."/>
            <person name="Pierre F."/>
            <person name="Priest M."/>
            <person name="Raghuraman S."/>
            <person name="Rege F."/>
            <person name="Reyes R."/>
            <person name="Rise C."/>
            <person name="Rogov P."/>
            <person name="Ross K."/>
            <person name="Ryan E."/>
            <person name="Settipalli S."/>
            <person name="Shea T."/>
            <person name="Sherpa N."/>
            <person name="Shi L."/>
            <person name="Shih D."/>
            <person name="Sparrow T."/>
            <person name="Spaulding J."/>
            <person name="Stalker J."/>
            <person name="Stange-Thomann N."/>
            <person name="Stavropoulos S."/>
            <person name="Stone C."/>
            <person name="Strader C."/>
            <person name="Tesfaye S."/>
            <person name="Thomson T."/>
            <person name="Thoulutsang Y."/>
            <person name="Thoulutsang D."/>
            <person name="Topham K."/>
            <person name="Topping I."/>
            <person name="Tsamla T."/>
            <person name="Vassiliev H."/>
            <person name="Vo A."/>
            <person name="Wangchuk T."/>
            <person name="Wangdi T."/>
            <person name="Weiand M."/>
            <person name="Wilkinson J."/>
            <person name="Wilson A."/>
            <person name="Yadav S."/>
            <person name="Young G."/>
            <person name="Yu Q."/>
            <person name="Zembek L."/>
            <person name="Zhong D."/>
            <person name="Zimmer A."/>
            <person name="Zwirko Z."/>
            <person name="Jaffe D.B."/>
            <person name="Alvarez P."/>
            <person name="Brockman W."/>
            <person name="Butler J."/>
            <person name="Chin C."/>
            <person name="Gnerre S."/>
            <person name="Grabherr M."/>
            <person name="Kleber M."/>
            <person name="Mauceli E."/>
            <person name="MacCallum I."/>
        </authorList>
    </citation>
    <scope>NUCLEOTIDE SEQUENCE [LARGE SCALE GENOMIC DNA]</scope>
    <source>
        <strain evidence="10">Tucson 15010-1051.87</strain>
    </source>
</reference>
<dbReference type="KEGG" id="dvi:6628196"/>
<dbReference type="GO" id="GO:0008440">
    <property type="term" value="F:inositol-1,4,5-trisphosphate 3-kinase activity"/>
    <property type="evidence" value="ECO:0007669"/>
    <property type="project" value="TreeGrafter"/>
</dbReference>
<dbReference type="EC" id="2.7.-.-" evidence="8"/>
<keyword evidence="3" id="KW-0547">Nucleotide-binding</keyword>
<sequence length="344" mass="38259">MAKKEQEKVTAMPMVPMGYCMLDTQVAGHTFEATNAAAVGLLQDAGEGRVFKPLGKPECGVRELNFYESLAAAIATQAGASPPAANNLNLNGTAGGGEGHSETDLSLLADLAAHVPRYYGQLKLVVNQREHTFIKLEDLTHGMARPCVMDVKIGRRTWDPLSSAHKREIEEQKYVVCKQNLGLCLPGFQVYQPDEQQPGQSVLIRQGRDYGKSLDVAGFHKALAQFFNVNCQASDVLLREVLCQLRSIRAWFKRQRLLHFYASSLLICYDFEQLQRLAKGGSSSKQLSNGYHPDPALPTTANQWIRVRCIDFAHIFPAEDAQPDHNYMFGLQSLIDIVETMLHR</sequence>
<dbReference type="eggNOG" id="KOG1620">
    <property type="taxonomic scope" value="Eukaryota"/>
</dbReference>
<dbReference type="STRING" id="7244.B4LTN7"/>
<dbReference type="Gene3D" id="3.30.470.160">
    <property type="entry name" value="Inositol polyphosphate kinase"/>
    <property type="match status" value="1"/>
</dbReference>
<dbReference type="GO" id="GO:0032958">
    <property type="term" value="P:inositol phosphate biosynthetic process"/>
    <property type="evidence" value="ECO:0007669"/>
    <property type="project" value="InterPro"/>
</dbReference>
<organism evidence="9 10">
    <name type="scientific">Drosophila virilis</name>
    <name type="common">Fruit fly</name>
    <dbReference type="NCBI Taxonomy" id="7244"/>
    <lineage>
        <taxon>Eukaryota</taxon>
        <taxon>Metazoa</taxon>
        <taxon>Ecdysozoa</taxon>
        <taxon>Arthropoda</taxon>
        <taxon>Hexapoda</taxon>
        <taxon>Insecta</taxon>
        <taxon>Pterygota</taxon>
        <taxon>Neoptera</taxon>
        <taxon>Endopterygota</taxon>
        <taxon>Diptera</taxon>
        <taxon>Brachycera</taxon>
        <taxon>Muscomorpha</taxon>
        <taxon>Ephydroidea</taxon>
        <taxon>Drosophilidae</taxon>
        <taxon>Drosophila</taxon>
    </lineage>
</organism>
<dbReference type="InParanoid" id="B4LTN7"/>
<evidence type="ECO:0000313" key="10">
    <source>
        <dbReference type="Proteomes" id="UP000008792"/>
    </source>
</evidence>
<gene>
    <name evidence="9" type="primary">Dvir\GJ19687</name>
    <name evidence="9" type="ORF">Dvir_GJ19687</name>
</gene>
<dbReference type="GO" id="GO:0005634">
    <property type="term" value="C:nucleus"/>
    <property type="evidence" value="ECO:0007669"/>
    <property type="project" value="TreeGrafter"/>
</dbReference>
<comment type="similarity">
    <text evidence="1 8">Belongs to the inositol phosphokinase (IPK) family.</text>
</comment>
<evidence type="ECO:0000256" key="8">
    <source>
        <dbReference type="RuleBase" id="RU363090"/>
    </source>
</evidence>